<sequence length="269" mass="30877">MAFLQDDDDAFVAALSFLDEFVPAGALPESAFTPRVCALGFQGESLEDSTDSAASSQPKPKRTRRRTKKKEETEEEKKRRKAELNEKRKLLRKAGVYGDANRARNERSREIAYLRDQMEKLQLDLQILQTQRAAETSDKKQEKETALVQKKPTQITTMWQGLAEQQKRRREEAERDNVLLKLAIERQSKMADNLRGLMQRRAIQLSNECSSLMTLTRAKRHVVDVLRLGGDMGDYDELFQRLEASYRNLDDVFMANGLARMTISPVDVH</sequence>
<accession>A0A2P4X5S3</accession>
<feature type="region of interest" description="Disordered" evidence="1">
    <location>
        <begin position="46"/>
        <end position="85"/>
    </location>
</feature>
<gene>
    <name evidence="2" type="ORF">PHPALM_30178</name>
</gene>
<keyword evidence="3" id="KW-1185">Reference proteome</keyword>
<organism evidence="2 3">
    <name type="scientific">Phytophthora palmivora</name>
    <dbReference type="NCBI Taxonomy" id="4796"/>
    <lineage>
        <taxon>Eukaryota</taxon>
        <taxon>Sar</taxon>
        <taxon>Stramenopiles</taxon>
        <taxon>Oomycota</taxon>
        <taxon>Peronosporomycetes</taxon>
        <taxon>Peronosporales</taxon>
        <taxon>Peronosporaceae</taxon>
        <taxon>Phytophthora</taxon>
    </lineage>
</organism>
<protein>
    <submittedName>
        <fullName evidence="2">Uncharacterized protein</fullName>
    </submittedName>
</protein>
<comment type="caution">
    <text evidence="2">The sequence shown here is derived from an EMBL/GenBank/DDBJ whole genome shotgun (WGS) entry which is preliminary data.</text>
</comment>
<feature type="non-terminal residue" evidence="2">
    <location>
        <position position="269"/>
    </location>
</feature>
<evidence type="ECO:0000256" key="1">
    <source>
        <dbReference type="SAM" id="MobiDB-lite"/>
    </source>
</evidence>
<dbReference type="EMBL" id="NCKW01016615">
    <property type="protein sequence ID" value="POM60903.1"/>
    <property type="molecule type" value="Genomic_DNA"/>
</dbReference>
<reference evidence="2 3" key="1">
    <citation type="journal article" date="2017" name="Genome Biol. Evol.">
        <title>Phytophthora megakarya and P. palmivora, closely related causal agents of cacao black pod rot, underwent increases in genome sizes and gene numbers by different mechanisms.</title>
        <authorList>
            <person name="Ali S.S."/>
            <person name="Shao J."/>
            <person name="Lary D.J."/>
            <person name="Kronmiller B."/>
            <person name="Shen D."/>
            <person name="Strem M.D."/>
            <person name="Amoako-Attah I."/>
            <person name="Akrofi A.Y."/>
            <person name="Begoude B.A."/>
            <person name="Ten Hoopen G.M."/>
            <person name="Coulibaly K."/>
            <person name="Kebe B.I."/>
            <person name="Melnick R.L."/>
            <person name="Guiltinan M.J."/>
            <person name="Tyler B.M."/>
            <person name="Meinhardt L.W."/>
            <person name="Bailey B.A."/>
        </authorList>
    </citation>
    <scope>NUCLEOTIDE SEQUENCE [LARGE SCALE GENOMIC DNA]</scope>
    <source>
        <strain evidence="3">sbr112.9</strain>
    </source>
</reference>
<name>A0A2P4X5S3_9STRA</name>
<dbReference type="Proteomes" id="UP000237271">
    <property type="component" value="Unassembled WGS sequence"/>
</dbReference>
<dbReference type="PANTHER" id="PTHR35796">
    <property type="entry name" value="HYPOTHETICAL CYTOSOLIC PROTEIN"/>
    <property type="match status" value="1"/>
</dbReference>
<feature type="compositionally biased region" description="Basic residues" evidence="1">
    <location>
        <begin position="59"/>
        <end position="68"/>
    </location>
</feature>
<proteinExistence type="predicted"/>
<dbReference type="OrthoDB" id="115447at2759"/>
<dbReference type="AlphaFoldDB" id="A0A2P4X5S3"/>
<evidence type="ECO:0000313" key="2">
    <source>
        <dbReference type="EMBL" id="POM60903.1"/>
    </source>
</evidence>
<feature type="compositionally biased region" description="Basic and acidic residues" evidence="1">
    <location>
        <begin position="69"/>
        <end position="85"/>
    </location>
</feature>
<evidence type="ECO:0000313" key="3">
    <source>
        <dbReference type="Proteomes" id="UP000237271"/>
    </source>
</evidence>
<dbReference type="PANTHER" id="PTHR35796:SF3">
    <property type="entry name" value="BHLH DOMAIN-CONTAINING PROTEIN"/>
    <property type="match status" value="1"/>
</dbReference>